<proteinExistence type="predicted"/>
<dbReference type="Proteomes" id="UP001432027">
    <property type="component" value="Unassembled WGS sequence"/>
</dbReference>
<sequence>IRRRCVVPSVHAIHWHLAIHPGALPPAVSGPMQTEPLRTKAHSIFVFGLHRSDDPRVGILCGLKIESNVLCVIKCVLCGCR</sequence>
<dbReference type="AlphaFoldDB" id="A0AAV5T9K8"/>
<dbReference type="EMBL" id="BTSX01000004">
    <property type="protein sequence ID" value="GMS91999.1"/>
    <property type="molecule type" value="Genomic_DNA"/>
</dbReference>
<feature type="non-terminal residue" evidence="1">
    <location>
        <position position="1"/>
    </location>
</feature>
<gene>
    <name evidence="1" type="ORF">PENTCL1PPCAC_14174</name>
</gene>
<reference evidence="1" key="1">
    <citation type="submission" date="2023-10" db="EMBL/GenBank/DDBJ databases">
        <title>Genome assembly of Pristionchus species.</title>
        <authorList>
            <person name="Yoshida K."/>
            <person name="Sommer R.J."/>
        </authorList>
    </citation>
    <scope>NUCLEOTIDE SEQUENCE</scope>
    <source>
        <strain evidence="1">RS0144</strain>
    </source>
</reference>
<protein>
    <submittedName>
        <fullName evidence="1">Uncharacterized protein</fullName>
    </submittedName>
</protein>
<comment type="caution">
    <text evidence="1">The sequence shown here is derived from an EMBL/GenBank/DDBJ whole genome shotgun (WGS) entry which is preliminary data.</text>
</comment>
<accession>A0AAV5T9K8</accession>
<evidence type="ECO:0000313" key="1">
    <source>
        <dbReference type="EMBL" id="GMS91999.1"/>
    </source>
</evidence>
<organism evidence="1 2">
    <name type="scientific">Pristionchus entomophagus</name>
    <dbReference type="NCBI Taxonomy" id="358040"/>
    <lineage>
        <taxon>Eukaryota</taxon>
        <taxon>Metazoa</taxon>
        <taxon>Ecdysozoa</taxon>
        <taxon>Nematoda</taxon>
        <taxon>Chromadorea</taxon>
        <taxon>Rhabditida</taxon>
        <taxon>Rhabditina</taxon>
        <taxon>Diplogasteromorpha</taxon>
        <taxon>Diplogasteroidea</taxon>
        <taxon>Neodiplogasteridae</taxon>
        <taxon>Pristionchus</taxon>
    </lineage>
</organism>
<evidence type="ECO:0000313" key="2">
    <source>
        <dbReference type="Proteomes" id="UP001432027"/>
    </source>
</evidence>
<keyword evidence="2" id="KW-1185">Reference proteome</keyword>
<name>A0AAV5T9K8_9BILA</name>